<dbReference type="Pfam" id="PF09079">
    <property type="entry name" value="WHD_Cdc6"/>
    <property type="match status" value="1"/>
</dbReference>
<dbReference type="PANTHER" id="PTHR10763:SF26">
    <property type="entry name" value="CELL DIVISION CONTROL PROTEIN 6 HOMOLOG"/>
    <property type="match status" value="1"/>
</dbReference>
<name>A0A1W6K030_9CREN</name>
<gene>
    <name evidence="8" type="ORF">B6F84_07350</name>
</gene>
<keyword evidence="4 5" id="KW-0067">ATP-binding</keyword>
<comment type="function">
    <text evidence="5">Involved in regulation of DNA replication.</text>
</comment>
<evidence type="ECO:0000256" key="4">
    <source>
        <dbReference type="ARBA" id="ARBA00022840"/>
    </source>
</evidence>
<dbReference type="InterPro" id="IPR014277">
    <property type="entry name" value="Orc1/Cdc6_arc"/>
</dbReference>
<dbReference type="InterPro" id="IPR050311">
    <property type="entry name" value="ORC1/CDC6"/>
</dbReference>
<dbReference type="Gene3D" id="1.10.8.60">
    <property type="match status" value="1"/>
</dbReference>
<evidence type="ECO:0000313" key="9">
    <source>
        <dbReference type="Proteomes" id="UP000193404"/>
    </source>
</evidence>
<dbReference type="NCBIfam" id="TIGR02928">
    <property type="entry name" value="orc1/cdc6 family replication initiation protein"/>
    <property type="match status" value="1"/>
</dbReference>
<dbReference type="KEGG" id="aman:B6F84_07350"/>
<keyword evidence="8" id="KW-0132">Cell division</keyword>
<dbReference type="SMART" id="SM00382">
    <property type="entry name" value="AAA"/>
    <property type="match status" value="1"/>
</dbReference>
<dbReference type="GO" id="GO:0016887">
    <property type="term" value="F:ATP hydrolysis activity"/>
    <property type="evidence" value="ECO:0007669"/>
    <property type="project" value="InterPro"/>
</dbReference>
<dbReference type="CDD" id="cd18139">
    <property type="entry name" value="HLD_clamp_RarA"/>
    <property type="match status" value="1"/>
</dbReference>
<dbReference type="OrthoDB" id="195574at2157"/>
<dbReference type="SUPFAM" id="SSF46785">
    <property type="entry name" value="Winged helix' DNA-binding domain"/>
    <property type="match status" value="1"/>
</dbReference>
<dbReference type="CDD" id="cd08768">
    <property type="entry name" value="Cdc6_C"/>
    <property type="match status" value="1"/>
</dbReference>
<dbReference type="InterPro" id="IPR015163">
    <property type="entry name" value="Cdc6_C"/>
</dbReference>
<sequence length="396" mass="44913">MSDIIDDVLSSVRSSLIFKNRQYLLPDYIPNELPHREDQIRKIASILVQLNRGERPNNIFIYGLTGTGKTAVTRFVLSKLNEKVKTFSYIYINTRQSDTPYRILADIIEDLGEKVPFTGISTAELYRRIIKILNSKNTILVIVLDEIDAMVKKHGDDILYKLTRINSDLNISKISIIGITNDVKFVDNLDPRVRSSLGEEEIVFPPYNAEELEDILNRRAILAFKENVISESIIKLCAALAARDHGDARRALDLLRVAGEIAERSGESKITEVDVQKARIEIERDRVYEIISTLPFHSKLVLAAILKGLKNKNSLTTGEVYEIYKNIAKLIVSEYVTQRRVSDILNELDMVGIITAKVINRGRYGKTKEVNLAVDEDTIIKALVDNDDKIASLWNR</sequence>
<dbReference type="SMART" id="SM01074">
    <property type="entry name" value="Cdc6_C"/>
    <property type="match status" value="1"/>
</dbReference>
<organism evidence="8 9">
    <name type="scientific">Acidianus manzaensis</name>
    <dbReference type="NCBI Taxonomy" id="282676"/>
    <lineage>
        <taxon>Archaea</taxon>
        <taxon>Thermoproteota</taxon>
        <taxon>Thermoprotei</taxon>
        <taxon>Sulfolobales</taxon>
        <taxon>Sulfolobaceae</taxon>
        <taxon>Acidianus</taxon>
    </lineage>
</organism>
<dbReference type="InterPro" id="IPR049945">
    <property type="entry name" value="AAA_22"/>
</dbReference>
<keyword evidence="8" id="KW-0131">Cell cycle</keyword>
<feature type="domain" description="Cdc6 C-terminal" evidence="7">
    <location>
        <begin position="302"/>
        <end position="383"/>
    </location>
</feature>
<keyword evidence="9" id="KW-1185">Reference proteome</keyword>
<evidence type="ECO:0000256" key="2">
    <source>
        <dbReference type="ARBA" id="ARBA00022705"/>
    </source>
</evidence>
<dbReference type="Proteomes" id="UP000193404">
    <property type="component" value="Chromosome"/>
</dbReference>
<evidence type="ECO:0000259" key="7">
    <source>
        <dbReference type="SMART" id="SM01074"/>
    </source>
</evidence>
<reference evidence="8 9" key="1">
    <citation type="submission" date="2017-03" db="EMBL/GenBank/DDBJ databases">
        <title>Sulfur activation and transportation mechanism of thermophilic Archaea Acidianus manzaensis YN-25.</title>
        <authorList>
            <person name="Ma Y."/>
            <person name="Yang Y."/>
            <person name="Xia J."/>
        </authorList>
    </citation>
    <scope>NUCLEOTIDE SEQUENCE [LARGE SCALE GENOMIC DNA]</scope>
    <source>
        <strain evidence="8 9">YN-25</strain>
    </source>
</reference>
<dbReference type="EMBL" id="CP020477">
    <property type="protein sequence ID" value="ARM75868.1"/>
    <property type="molecule type" value="Genomic_DNA"/>
</dbReference>
<keyword evidence="3 5" id="KW-0547">Nucleotide-binding</keyword>
<evidence type="ECO:0000259" key="6">
    <source>
        <dbReference type="SMART" id="SM00382"/>
    </source>
</evidence>
<dbReference type="FunFam" id="3.40.50.300:FF:000930">
    <property type="entry name" value="ORC1-type DNA replication protein"/>
    <property type="match status" value="1"/>
</dbReference>
<dbReference type="GO" id="GO:0051301">
    <property type="term" value="P:cell division"/>
    <property type="evidence" value="ECO:0007669"/>
    <property type="project" value="UniProtKB-KW"/>
</dbReference>
<evidence type="ECO:0000256" key="1">
    <source>
        <dbReference type="ARBA" id="ARBA00006184"/>
    </source>
</evidence>
<dbReference type="InterPro" id="IPR036390">
    <property type="entry name" value="WH_DNA-bd_sf"/>
</dbReference>
<proteinExistence type="inferred from homology"/>
<dbReference type="InterPro" id="IPR055237">
    <property type="entry name" value="Cdc6_lid"/>
</dbReference>
<dbReference type="RefSeq" id="WP_148691648.1">
    <property type="nucleotide sequence ID" value="NZ_CP020477.1"/>
</dbReference>
<dbReference type="InterPro" id="IPR036388">
    <property type="entry name" value="WH-like_DNA-bd_sf"/>
</dbReference>
<dbReference type="InterPro" id="IPR003593">
    <property type="entry name" value="AAA+_ATPase"/>
</dbReference>
<dbReference type="Gene3D" id="1.10.10.10">
    <property type="entry name" value="Winged helix-like DNA-binding domain superfamily/Winged helix DNA-binding domain"/>
    <property type="match status" value="1"/>
</dbReference>
<feature type="binding site" evidence="5">
    <location>
        <begin position="67"/>
        <end position="71"/>
    </location>
    <ligand>
        <name>ATP</name>
        <dbReference type="ChEBI" id="CHEBI:30616"/>
    </ligand>
</feature>
<dbReference type="STRING" id="282676.B6F84_07350"/>
<dbReference type="Pfam" id="PF13401">
    <property type="entry name" value="AAA_22"/>
    <property type="match status" value="1"/>
</dbReference>
<keyword evidence="2 5" id="KW-0235">DNA replication</keyword>
<dbReference type="FunFam" id="1.10.8.60:FF:000073">
    <property type="entry name" value="ORC1-type DNA replication protein"/>
    <property type="match status" value="1"/>
</dbReference>
<comment type="similarity">
    <text evidence="1 5">Belongs to the CDC6/cdc18 family.</text>
</comment>
<accession>A0A1W6K030</accession>
<feature type="domain" description="AAA+ ATPase" evidence="6">
    <location>
        <begin position="55"/>
        <end position="208"/>
    </location>
</feature>
<feature type="binding site" evidence="5">
    <location>
        <position position="207"/>
    </location>
    <ligand>
        <name>ATP</name>
        <dbReference type="ChEBI" id="CHEBI:30616"/>
    </ligand>
</feature>
<dbReference type="HAMAP" id="MF_01407">
    <property type="entry name" value="ORC1_type_DNA_replic_protein"/>
    <property type="match status" value="1"/>
</dbReference>
<dbReference type="AlphaFoldDB" id="A0A1W6K030"/>
<dbReference type="GeneID" id="41590723"/>
<evidence type="ECO:0000313" key="8">
    <source>
        <dbReference type="EMBL" id="ARM75868.1"/>
    </source>
</evidence>
<dbReference type="GO" id="GO:0006260">
    <property type="term" value="P:DNA replication"/>
    <property type="evidence" value="ECO:0007669"/>
    <property type="project" value="UniProtKB-UniRule"/>
</dbReference>
<dbReference type="PANTHER" id="PTHR10763">
    <property type="entry name" value="CELL DIVISION CONTROL PROTEIN 6-RELATED"/>
    <property type="match status" value="1"/>
</dbReference>
<dbReference type="SUPFAM" id="SSF52540">
    <property type="entry name" value="P-loop containing nucleoside triphosphate hydrolases"/>
    <property type="match status" value="1"/>
</dbReference>
<protein>
    <recommendedName>
        <fullName evidence="5">ORC1-type DNA replication protein</fullName>
    </recommendedName>
</protein>
<feature type="binding site" evidence="5">
    <location>
        <position position="219"/>
    </location>
    <ligand>
        <name>ATP</name>
        <dbReference type="ChEBI" id="CHEBI:30616"/>
    </ligand>
</feature>
<dbReference type="GO" id="GO:0005524">
    <property type="term" value="F:ATP binding"/>
    <property type="evidence" value="ECO:0007669"/>
    <property type="project" value="UniProtKB-UniRule"/>
</dbReference>
<evidence type="ECO:0000256" key="3">
    <source>
        <dbReference type="ARBA" id="ARBA00022741"/>
    </source>
</evidence>
<dbReference type="Pfam" id="PF22703">
    <property type="entry name" value="Cdc6_lid"/>
    <property type="match status" value="1"/>
</dbReference>
<dbReference type="InterPro" id="IPR027417">
    <property type="entry name" value="P-loop_NTPase"/>
</dbReference>
<dbReference type="CDD" id="cd00009">
    <property type="entry name" value="AAA"/>
    <property type="match status" value="1"/>
</dbReference>
<evidence type="ECO:0000256" key="5">
    <source>
        <dbReference type="HAMAP-Rule" id="MF_01407"/>
    </source>
</evidence>
<dbReference type="Gene3D" id="3.40.50.300">
    <property type="entry name" value="P-loop containing nucleotide triphosphate hydrolases"/>
    <property type="match status" value="1"/>
</dbReference>